<protein>
    <submittedName>
        <fullName evidence="2">Uncharacterized protein</fullName>
    </submittedName>
</protein>
<reference evidence="2 3" key="1">
    <citation type="journal article" date="2014" name="Genome Announc.">
        <title>Draft Genome Sequences of Marinobacter similis A3d10T and Marinobacter salarius R9SW1T.</title>
        <authorList>
            <person name="Ivanova E.P."/>
            <person name="Ng H.J."/>
            <person name="Webb H.K."/>
            <person name="Feng G."/>
            <person name="Oshima K."/>
            <person name="Hattori M."/>
            <person name="Ohkuma M."/>
            <person name="Sergeev A.F."/>
            <person name="Mikhailov V.V."/>
            <person name="Crawford R.J."/>
            <person name="Sawabe T."/>
        </authorList>
    </citation>
    <scope>NUCLEOTIDE SEQUENCE [LARGE SCALE GENOMIC DNA]</scope>
    <source>
        <strain evidence="3">A3d10 and R9SW1</strain>
    </source>
</reference>
<evidence type="ECO:0000256" key="1">
    <source>
        <dbReference type="SAM" id="MobiDB-lite"/>
    </source>
</evidence>
<dbReference type="Proteomes" id="UP000035081">
    <property type="component" value="Chromosome"/>
</dbReference>
<dbReference type="AlphaFoldDB" id="W5Z4C7"/>
<feature type="region of interest" description="Disordered" evidence="1">
    <location>
        <begin position="1"/>
        <end position="25"/>
    </location>
</feature>
<dbReference type="KEGG" id="msr:AU15_16930"/>
<accession>W5Z4C7</accession>
<dbReference type="HOGENOM" id="CLU_2717649_0_0_6"/>
<sequence>MDTEIRCSPGDWKEGEPVRMRNGGGWTSVESNWRSGTEFFPGNEKGGSRSAAPFFVMNVLVDQSLRMDTLSA</sequence>
<proteinExistence type="predicted"/>
<organism evidence="2 3">
    <name type="scientific">Marinobacter salarius</name>
    <dbReference type="NCBI Taxonomy" id="1420917"/>
    <lineage>
        <taxon>Bacteria</taxon>
        <taxon>Pseudomonadati</taxon>
        <taxon>Pseudomonadota</taxon>
        <taxon>Gammaproteobacteria</taxon>
        <taxon>Pseudomonadales</taxon>
        <taxon>Marinobacteraceae</taxon>
        <taxon>Marinobacter</taxon>
    </lineage>
</organism>
<evidence type="ECO:0000313" key="3">
    <source>
        <dbReference type="Proteomes" id="UP000035081"/>
    </source>
</evidence>
<dbReference type="EMBL" id="CP007152">
    <property type="protein sequence ID" value="AHI33313.1"/>
    <property type="molecule type" value="Genomic_DNA"/>
</dbReference>
<name>W5Z4C7_9GAMM</name>
<evidence type="ECO:0000313" key="2">
    <source>
        <dbReference type="EMBL" id="AHI33313.1"/>
    </source>
</evidence>
<gene>
    <name evidence="2" type="ORF">AU15_16930</name>
</gene>